<dbReference type="EMBL" id="JACOOQ010000020">
    <property type="protein sequence ID" value="MBC5640967.1"/>
    <property type="molecule type" value="Genomic_DNA"/>
</dbReference>
<keyword evidence="2" id="KW-1185">Reference proteome</keyword>
<dbReference type="PIRSF" id="PIRSF011576">
    <property type="entry name" value="YabP"/>
    <property type="match status" value="1"/>
</dbReference>
<dbReference type="InterPro" id="IPR038705">
    <property type="entry name" value="YabP_sf"/>
</dbReference>
<dbReference type="Pfam" id="PF07873">
    <property type="entry name" value="YabP"/>
    <property type="match status" value="1"/>
</dbReference>
<organism evidence="1 2">
    <name type="scientific">Clostridium lentum</name>
    <dbReference type="NCBI Taxonomy" id="2763037"/>
    <lineage>
        <taxon>Bacteria</taxon>
        <taxon>Bacillati</taxon>
        <taxon>Bacillota</taxon>
        <taxon>Clostridia</taxon>
        <taxon>Eubacteriales</taxon>
        <taxon>Clostridiaceae</taxon>
        <taxon>Clostridium</taxon>
    </lineage>
</organism>
<dbReference type="Gene3D" id="2.60.40.2000">
    <property type="match status" value="1"/>
</dbReference>
<evidence type="ECO:0000313" key="2">
    <source>
        <dbReference type="Proteomes" id="UP000662088"/>
    </source>
</evidence>
<sequence length="98" mass="11068">MEKKVENSKLEDNRGNLILECRKKLTMTGIVEVISFDEEKIMLNTKLGPLTIKGLGLKMNKLDVQNGDVIIVGEISAMIYSSKEIKKEKESIIGRLFK</sequence>
<dbReference type="Proteomes" id="UP000662088">
    <property type="component" value="Unassembled WGS sequence"/>
</dbReference>
<dbReference type="InterPro" id="IPR012504">
    <property type="entry name" value="Spore_YabP"/>
</dbReference>
<dbReference type="InterPro" id="IPR022476">
    <property type="entry name" value="Spore_YabP/YqfC"/>
</dbReference>
<dbReference type="AlphaFoldDB" id="A0A8I0AA20"/>
<dbReference type="RefSeq" id="WP_022211397.1">
    <property type="nucleotide sequence ID" value="NZ_JACOOQ010000020.1"/>
</dbReference>
<proteinExistence type="predicted"/>
<gene>
    <name evidence="1" type="primary">yabP</name>
    <name evidence="1" type="ORF">H8R92_11125</name>
</gene>
<name>A0A8I0AA20_9CLOT</name>
<accession>A0A8I0AA20</accession>
<reference evidence="1" key="1">
    <citation type="submission" date="2020-08" db="EMBL/GenBank/DDBJ databases">
        <title>Genome public.</title>
        <authorList>
            <person name="Liu C."/>
            <person name="Sun Q."/>
        </authorList>
    </citation>
    <scope>NUCLEOTIDE SEQUENCE</scope>
    <source>
        <strain evidence="1">NSJ-42</strain>
    </source>
</reference>
<protein>
    <submittedName>
        <fullName evidence="1">Sporulation protein YabP</fullName>
    </submittedName>
</protein>
<evidence type="ECO:0000313" key="1">
    <source>
        <dbReference type="EMBL" id="MBC5640967.1"/>
    </source>
</evidence>
<dbReference type="NCBIfam" id="TIGR02892">
    <property type="entry name" value="spore_yabP"/>
    <property type="match status" value="1"/>
</dbReference>
<comment type="caution">
    <text evidence="1">The sequence shown here is derived from an EMBL/GenBank/DDBJ whole genome shotgun (WGS) entry which is preliminary data.</text>
</comment>
<dbReference type="GO" id="GO:0030435">
    <property type="term" value="P:sporulation resulting in formation of a cellular spore"/>
    <property type="evidence" value="ECO:0007669"/>
    <property type="project" value="InterPro"/>
</dbReference>